<reference evidence="8 9" key="1">
    <citation type="journal article" date="2004" name="Nature">
        <title>Genome evolution in yeasts.</title>
        <authorList>
            <consortium name="Genolevures"/>
            <person name="Dujon B."/>
            <person name="Sherman D."/>
            <person name="Fischer G."/>
            <person name="Durrens P."/>
            <person name="Casaregola S."/>
            <person name="Lafontaine I."/>
            <person name="de Montigny J."/>
            <person name="Marck C."/>
            <person name="Neuveglise C."/>
            <person name="Talla E."/>
            <person name="Goffard N."/>
            <person name="Frangeul L."/>
            <person name="Aigle M."/>
            <person name="Anthouard V."/>
            <person name="Babour A."/>
            <person name="Barbe V."/>
            <person name="Barnay S."/>
            <person name="Blanchin S."/>
            <person name="Beckerich J.M."/>
            <person name="Beyne E."/>
            <person name="Bleykasten C."/>
            <person name="Boisrame A."/>
            <person name="Boyer J."/>
            <person name="Cattolico L."/>
            <person name="Confanioleri F."/>
            <person name="de Daruvar A."/>
            <person name="Despons L."/>
            <person name="Fabre E."/>
            <person name="Fairhead C."/>
            <person name="Ferry-Dumazet H."/>
            <person name="Groppi A."/>
            <person name="Hantraye F."/>
            <person name="Hennequin C."/>
            <person name="Jauniaux N."/>
            <person name="Joyet P."/>
            <person name="Kachouri R."/>
            <person name="Kerrest A."/>
            <person name="Koszul R."/>
            <person name="Lemaire M."/>
            <person name="Lesur I."/>
            <person name="Ma L."/>
            <person name="Muller H."/>
            <person name="Nicaud J.M."/>
            <person name="Nikolski M."/>
            <person name="Oztas S."/>
            <person name="Ozier-Kalogeropoulos O."/>
            <person name="Pellenz S."/>
            <person name="Potier S."/>
            <person name="Richard G.F."/>
            <person name="Straub M.L."/>
            <person name="Suleau A."/>
            <person name="Swennene D."/>
            <person name="Tekaia F."/>
            <person name="Wesolowski-Louvel M."/>
            <person name="Westhof E."/>
            <person name="Wirth B."/>
            <person name="Zeniou-Meyer M."/>
            <person name="Zivanovic I."/>
            <person name="Bolotin-Fukuhara M."/>
            <person name="Thierry A."/>
            <person name="Bouchier C."/>
            <person name="Caudron B."/>
            <person name="Scarpelli C."/>
            <person name="Gaillardin C."/>
            <person name="Weissenbach J."/>
            <person name="Wincker P."/>
            <person name="Souciet J.L."/>
        </authorList>
    </citation>
    <scope>NUCLEOTIDE SEQUENCE [LARGE SCALE GENOMIC DNA]</scope>
    <source>
        <strain evidence="9">ATCC 36239 / CBS 767 / BCRC 21394 / JCM 1990 / NBRC 0083 / IGC 2968</strain>
    </source>
</reference>
<comment type="similarity">
    <text evidence="1">Belongs to the APC5 family.</text>
</comment>
<dbReference type="AlphaFoldDB" id="Q6BUR4"/>
<evidence type="ECO:0000256" key="6">
    <source>
        <dbReference type="ARBA" id="ARBA00023306"/>
    </source>
</evidence>
<evidence type="ECO:0000313" key="8">
    <source>
        <dbReference type="EMBL" id="CAG86122.2"/>
    </source>
</evidence>
<dbReference type="InterPro" id="IPR037679">
    <property type="entry name" value="Apc5"/>
</dbReference>
<dbReference type="PANTHER" id="PTHR12830:SF9">
    <property type="entry name" value="ANAPHASE-PROMOTING COMPLEX SUBUNIT 5"/>
    <property type="match status" value="1"/>
</dbReference>
<dbReference type="Proteomes" id="UP000000599">
    <property type="component" value="Chromosome C"/>
</dbReference>
<evidence type="ECO:0000313" key="9">
    <source>
        <dbReference type="Proteomes" id="UP000000599"/>
    </source>
</evidence>
<gene>
    <name evidence="8" type="ordered locus">DEHA2C08668g</name>
</gene>
<dbReference type="HOGENOM" id="CLU_020870_0_0_1"/>
<evidence type="ECO:0000259" key="7">
    <source>
        <dbReference type="Pfam" id="PF12862"/>
    </source>
</evidence>
<dbReference type="KEGG" id="dha:DEHA2C08668g"/>
<dbReference type="OMA" id="DANMGMA"/>
<dbReference type="OrthoDB" id="2504561at2759"/>
<dbReference type="InParanoid" id="Q6BUR4"/>
<evidence type="ECO:0000256" key="2">
    <source>
        <dbReference type="ARBA" id="ARBA00016066"/>
    </source>
</evidence>
<accession>Q6BUR4</accession>
<dbReference type="FunCoup" id="Q6BUR4">
    <property type="interactions" value="175"/>
</dbReference>
<dbReference type="GO" id="GO:0070979">
    <property type="term" value="P:protein K11-linked ubiquitination"/>
    <property type="evidence" value="ECO:0007669"/>
    <property type="project" value="TreeGrafter"/>
</dbReference>
<dbReference type="STRING" id="284592.Q6BUR4"/>
<evidence type="ECO:0000256" key="3">
    <source>
        <dbReference type="ARBA" id="ARBA00022618"/>
    </source>
</evidence>
<name>Q6BUR4_DEBHA</name>
<dbReference type="GeneID" id="2900496"/>
<dbReference type="eggNOG" id="ENOG502R07C">
    <property type="taxonomic scope" value="Eukaryota"/>
</dbReference>
<sequence length="851" mass="97845">MSLNASRIKLLLTEDLSPHKISLLILIVLYCTDLIQENRLQAVLTTIVRFLENDLIYNEKKEMVILPELRDLCFSLKHSIISDPNYVSTESKLAAEEDANEIQKMLLQALWNINSVESLDSHIKRAYCILSGSSAVTVEEPESNQDIKKLISPRSLLGSFIKKIITTFRLLHFDEEFLLYEAFVDYREPSRTLYISYGGNIQHYNDKPENMIDSNSKQLEKQTFALEKSGLKGNTINESNENDEILFNTLKTQLNESLGISLPTPSQSSQSINLKLLPVPKHDIQVLLDKQISLLEIYGTETPKLLRDVMKLMTSPNSNTCSIQNTTFNNLPSYYYINYLESLHELDYQGAFQSLHQYFDYMVSNNSKYFYHFALISRASLHQFFGEDEKALDAIQEAISVARENKDNSTLTYILSWLFNFMKNKPELWNTQTFYHNNNEQHLLDFLVSKTQTVSLSLYAMSYHFETLHIMNNGGPLNKYLESLLKATYISINDELPSFIKSAEMTATVWSRIGNPHLCNVYTDIALDYAKETGNLTDDLSIEIRKSFLDYYNGDTEIAYSKLEALKNKTENDQSLYKILQLRTLIMLVKIALRKGRFKFAQKIMETLSNNEIQEIELQAEIIYLNAEVETALGNYSRALTYISSNLSRIESQHSKTQTNLHTIIRLNLLKCHIFNKSGAHSRAISLVIQQIQQGKQTGFKTLVVEGLIILVSILNNMECYEDAFQILSAIMPEILMVENKEYTSAAYFEFAKTCFKLSSQDQLASLKLKVNEKQLLNRFLKFLNTSISGFRQSLNLEMLKECFKLEKDMADMKQLDELQEHSAKSLEKLHRRALEEADYGFVLNNNKIGN</sequence>
<dbReference type="GO" id="GO:0045842">
    <property type="term" value="P:positive regulation of mitotic metaphase/anaphase transition"/>
    <property type="evidence" value="ECO:0007669"/>
    <property type="project" value="TreeGrafter"/>
</dbReference>
<dbReference type="RefSeq" id="XP_458055.2">
    <property type="nucleotide sequence ID" value="XM_458055.1"/>
</dbReference>
<dbReference type="GO" id="GO:0051301">
    <property type="term" value="P:cell division"/>
    <property type="evidence" value="ECO:0007669"/>
    <property type="project" value="UniProtKB-KW"/>
</dbReference>
<evidence type="ECO:0000256" key="1">
    <source>
        <dbReference type="ARBA" id="ARBA00007450"/>
    </source>
</evidence>
<keyword evidence="9" id="KW-1185">Reference proteome</keyword>
<feature type="domain" description="Anaphase-promoting complex subunit 5" evidence="7">
    <location>
        <begin position="335"/>
        <end position="424"/>
    </location>
</feature>
<dbReference type="EMBL" id="CR382135">
    <property type="protein sequence ID" value="CAG86122.2"/>
    <property type="molecule type" value="Genomic_DNA"/>
</dbReference>
<dbReference type="GO" id="GO:0031145">
    <property type="term" value="P:anaphase-promoting complex-dependent catabolic process"/>
    <property type="evidence" value="ECO:0007669"/>
    <property type="project" value="TreeGrafter"/>
</dbReference>
<keyword evidence="4" id="KW-0498">Mitosis</keyword>
<dbReference type="InterPro" id="IPR026000">
    <property type="entry name" value="Apc5_dom"/>
</dbReference>
<organism evidence="8 9">
    <name type="scientific">Debaryomyces hansenii (strain ATCC 36239 / CBS 767 / BCRC 21394 / JCM 1990 / NBRC 0083 / IGC 2968)</name>
    <name type="common">Yeast</name>
    <name type="synonym">Torulaspora hansenii</name>
    <dbReference type="NCBI Taxonomy" id="284592"/>
    <lineage>
        <taxon>Eukaryota</taxon>
        <taxon>Fungi</taxon>
        <taxon>Dikarya</taxon>
        <taxon>Ascomycota</taxon>
        <taxon>Saccharomycotina</taxon>
        <taxon>Pichiomycetes</taxon>
        <taxon>Debaryomycetaceae</taxon>
        <taxon>Debaryomyces</taxon>
    </lineage>
</organism>
<evidence type="ECO:0000256" key="5">
    <source>
        <dbReference type="ARBA" id="ARBA00022786"/>
    </source>
</evidence>
<evidence type="ECO:0000256" key="4">
    <source>
        <dbReference type="ARBA" id="ARBA00022776"/>
    </source>
</evidence>
<dbReference type="Pfam" id="PF12862">
    <property type="entry name" value="ANAPC5"/>
    <property type="match status" value="1"/>
</dbReference>
<keyword evidence="3" id="KW-0132">Cell division</keyword>
<dbReference type="PANTHER" id="PTHR12830">
    <property type="entry name" value="ANAPHASE-PROMOTING COMPLEX SUBUNIT 5"/>
    <property type="match status" value="1"/>
</dbReference>
<dbReference type="VEuPathDB" id="FungiDB:DEHA2C08668g"/>
<proteinExistence type="inferred from homology"/>
<keyword evidence="6" id="KW-0131">Cell cycle</keyword>
<keyword evidence="5" id="KW-0833">Ubl conjugation pathway</keyword>
<protein>
    <recommendedName>
        <fullName evidence="2">Anaphase-promoting complex subunit 5</fullName>
    </recommendedName>
</protein>
<dbReference type="GO" id="GO:0005680">
    <property type="term" value="C:anaphase-promoting complex"/>
    <property type="evidence" value="ECO:0007669"/>
    <property type="project" value="InterPro"/>
</dbReference>